<comment type="pathway">
    <text evidence="2">Lipid metabolism; fatty acid beta-oxidation.</text>
</comment>
<evidence type="ECO:0000313" key="11">
    <source>
        <dbReference type="EMBL" id="MBB4245958.1"/>
    </source>
</evidence>
<accession>A0A840G5D7</accession>
<dbReference type="Proteomes" id="UP000587070">
    <property type="component" value="Unassembled WGS sequence"/>
</dbReference>
<evidence type="ECO:0000256" key="1">
    <source>
        <dbReference type="ARBA" id="ARBA00004170"/>
    </source>
</evidence>
<dbReference type="InterPro" id="IPR050237">
    <property type="entry name" value="ATP-dep_AMP-bd_enzyme"/>
</dbReference>
<protein>
    <recommendedName>
        <fullName evidence="7">Long-chain-fatty-acid--CoA ligase</fullName>
        <ecNumber evidence="6">6.2.1.3</ecNumber>
    </recommendedName>
    <alternativeName>
        <fullName evidence="8">Long-chain acyl-CoA synthetase</fullName>
    </alternativeName>
</protein>
<dbReference type="InterPro" id="IPR000873">
    <property type="entry name" value="AMP-dep_synth/lig_dom"/>
</dbReference>
<comment type="subcellular location">
    <subcellularLocation>
        <location evidence="1">Membrane</location>
        <topology evidence="1">Peripheral membrane protein</topology>
    </subcellularLocation>
</comment>
<evidence type="ECO:0000256" key="4">
    <source>
        <dbReference type="ARBA" id="ARBA00022598"/>
    </source>
</evidence>
<dbReference type="PANTHER" id="PTHR43767:SF8">
    <property type="entry name" value="LONG-CHAIN-FATTY-ACID--COA LIGASE"/>
    <property type="match status" value="1"/>
</dbReference>
<dbReference type="Pfam" id="PF00501">
    <property type="entry name" value="AMP-binding"/>
    <property type="match status" value="1"/>
</dbReference>
<dbReference type="InterPro" id="IPR045851">
    <property type="entry name" value="AMP-bd_C_sf"/>
</dbReference>
<evidence type="ECO:0000256" key="8">
    <source>
        <dbReference type="ARBA" id="ARBA00042773"/>
    </source>
</evidence>
<dbReference type="AlphaFoldDB" id="A0A840G5D7"/>
<keyword evidence="4 11" id="KW-0436">Ligase</keyword>
<organism evidence="11 12">
    <name type="scientific">Rhodocyclus tenuis</name>
    <name type="common">Rhodospirillum tenue</name>
    <dbReference type="NCBI Taxonomy" id="1066"/>
    <lineage>
        <taxon>Bacteria</taxon>
        <taxon>Pseudomonadati</taxon>
        <taxon>Pseudomonadota</taxon>
        <taxon>Betaproteobacteria</taxon>
        <taxon>Rhodocyclales</taxon>
        <taxon>Rhodocyclaceae</taxon>
        <taxon>Rhodocyclus</taxon>
    </lineage>
</organism>
<evidence type="ECO:0000259" key="10">
    <source>
        <dbReference type="Pfam" id="PF13193"/>
    </source>
</evidence>
<dbReference type="InterPro" id="IPR020845">
    <property type="entry name" value="AMP-binding_CS"/>
</dbReference>
<evidence type="ECO:0000256" key="7">
    <source>
        <dbReference type="ARBA" id="ARBA00039545"/>
    </source>
</evidence>
<comment type="similarity">
    <text evidence="3">Belongs to the ATP-dependent AMP-binding enzyme family.</text>
</comment>
<evidence type="ECO:0000256" key="2">
    <source>
        <dbReference type="ARBA" id="ARBA00005005"/>
    </source>
</evidence>
<comment type="caution">
    <text evidence="11">The sequence shown here is derived from an EMBL/GenBank/DDBJ whole genome shotgun (WGS) entry which is preliminary data.</text>
</comment>
<dbReference type="Pfam" id="PF13193">
    <property type="entry name" value="AMP-binding_C"/>
    <property type="match status" value="1"/>
</dbReference>
<evidence type="ECO:0000256" key="5">
    <source>
        <dbReference type="ARBA" id="ARBA00023136"/>
    </source>
</evidence>
<dbReference type="RefSeq" id="WP_153115038.1">
    <property type="nucleotide sequence ID" value="NZ_JACIGE010000001.1"/>
</dbReference>
<dbReference type="EC" id="6.2.1.3" evidence="6"/>
<feature type="domain" description="AMP-dependent synthetase/ligase" evidence="9">
    <location>
        <begin position="29"/>
        <end position="419"/>
    </location>
</feature>
<proteinExistence type="inferred from homology"/>
<dbReference type="EMBL" id="JACIGE010000001">
    <property type="protein sequence ID" value="MBB4245958.1"/>
    <property type="molecule type" value="Genomic_DNA"/>
</dbReference>
<dbReference type="FunFam" id="3.40.50.12780:FF:000003">
    <property type="entry name" value="Long-chain-fatty-acid--CoA ligase FadD"/>
    <property type="match status" value="1"/>
</dbReference>
<dbReference type="CDD" id="cd05936">
    <property type="entry name" value="FC-FACS_FadD_like"/>
    <property type="match status" value="1"/>
</dbReference>
<sequence>MEKIWLKNYPAGIAPEVDTAAYTSIDEVFTQSCRRYAARPAFSSMGTTLSYAEIDRRSRDFAAFLQQRCALHKGERIAIMLPNVLQYPVAVFGAFRAGLIVVNCNPLYTPRELEHQLIDSGATAIVVLENFAHTLQQVIAHTPVRTVISSQLGDFFPPLKRFAVNFALRHVKKMVPRWQIAGALTMNAALDDGASLPLDPVTLTRDDIAFLQYTGGTTGVPKGAMLSHGNMVANLQQISAWIGGEFREGVEVVVTPLPLYHVFALTANLLTFIRWGALNVLIANPRDIPTLVAELGKTPFTAITGVNTLFAALLRDPGFAKIDTRALKMAFGGGMPVQRAVSEQWQATTGSPLIEGYGLTECSPLVAGNTLDDRGYTGTVGLPFPSTEVRICDEHDVELPLGSTGEIHVRGPQVMQGYWQQPAESEHVFAADGWLRTGDMGFMDADGRIKLTDRKKDMIVVSGFKVFPNEVEEVVLSHPGVLEVAAVAAPDERAGEVVMIVVVRRDPALTAEELIALCREQLTGYKVPRHVRFRDTPLPKSTVGKILRRLALKESAGEIASAGAGATPASD</sequence>
<evidence type="ECO:0000259" key="9">
    <source>
        <dbReference type="Pfam" id="PF00501"/>
    </source>
</evidence>
<feature type="domain" description="AMP-binding enzyme C-terminal" evidence="10">
    <location>
        <begin position="470"/>
        <end position="545"/>
    </location>
</feature>
<dbReference type="InterPro" id="IPR042099">
    <property type="entry name" value="ANL_N_sf"/>
</dbReference>
<dbReference type="GO" id="GO:0004467">
    <property type="term" value="F:long-chain fatty acid-CoA ligase activity"/>
    <property type="evidence" value="ECO:0007669"/>
    <property type="project" value="UniProtKB-EC"/>
</dbReference>
<keyword evidence="12" id="KW-1185">Reference proteome</keyword>
<dbReference type="OrthoDB" id="9766486at2"/>
<dbReference type="GO" id="GO:0016020">
    <property type="term" value="C:membrane"/>
    <property type="evidence" value="ECO:0007669"/>
    <property type="project" value="UniProtKB-SubCell"/>
</dbReference>
<dbReference type="PANTHER" id="PTHR43767">
    <property type="entry name" value="LONG-CHAIN-FATTY-ACID--COA LIGASE"/>
    <property type="match status" value="1"/>
</dbReference>
<dbReference type="InterPro" id="IPR025110">
    <property type="entry name" value="AMP-bd_C"/>
</dbReference>
<keyword evidence="5" id="KW-0472">Membrane</keyword>
<evidence type="ECO:0000256" key="3">
    <source>
        <dbReference type="ARBA" id="ARBA00006432"/>
    </source>
</evidence>
<dbReference type="Gene3D" id="3.30.300.30">
    <property type="match status" value="1"/>
</dbReference>
<reference evidence="11 12" key="1">
    <citation type="submission" date="2020-08" db="EMBL/GenBank/DDBJ databases">
        <title>Genome sequencing of Purple Non-Sulfur Bacteria from various extreme environments.</title>
        <authorList>
            <person name="Mayer M."/>
        </authorList>
    </citation>
    <scope>NUCLEOTIDE SEQUENCE [LARGE SCALE GENOMIC DNA]</scope>
    <source>
        <strain evidence="11 12">2761</strain>
    </source>
</reference>
<dbReference type="SUPFAM" id="SSF56801">
    <property type="entry name" value="Acetyl-CoA synthetase-like"/>
    <property type="match status" value="1"/>
</dbReference>
<evidence type="ECO:0000256" key="6">
    <source>
        <dbReference type="ARBA" id="ARBA00026121"/>
    </source>
</evidence>
<dbReference type="PROSITE" id="PS00455">
    <property type="entry name" value="AMP_BINDING"/>
    <property type="match status" value="1"/>
</dbReference>
<evidence type="ECO:0000313" key="12">
    <source>
        <dbReference type="Proteomes" id="UP000587070"/>
    </source>
</evidence>
<dbReference type="Gene3D" id="3.40.50.12780">
    <property type="entry name" value="N-terminal domain of ligase-like"/>
    <property type="match status" value="1"/>
</dbReference>
<gene>
    <name evidence="11" type="ORF">GGD90_000307</name>
</gene>
<name>A0A840G5D7_RHOTE</name>